<keyword evidence="1" id="KW-0812">Transmembrane</keyword>
<feature type="transmembrane region" description="Helical" evidence="1">
    <location>
        <begin position="84"/>
        <end position="102"/>
    </location>
</feature>
<feature type="transmembrane region" description="Helical" evidence="1">
    <location>
        <begin position="202"/>
        <end position="221"/>
    </location>
</feature>
<gene>
    <name evidence="2" type="ORF">KME32_03745</name>
</gene>
<feature type="transmembrane region" description="Helical" evidence="1">
    <location>
        <begin position="364"/>
        <end position="384"/>
    </location>
</feature>
<protein>
    <submittedName>
        <fullName evidence="2">Uncharacterized protein</fullName>
    </submittedName>
</protein>
<sequence>MNSFWTKLTQNPIIFSNTFTTLFFLIGLPAILNHAMWRDELNVWLIVRDSQSLSELFHNIHYEGHPFVWYICLALLKQITSNPVIMQIFHLCLATSSVYLVTRYSPFNYLQKILYCLGYIPFYEYLLISRNYAIGLLLCFLFCTIYPSRKQSYFKLAIVLFFLSNSNAYCLLLAIAFSMTLACEYIFQKPLNQTIVAKKADIISSSLIALGGIILSLIQLIPPQDSKLAGGLTGFVLNFDFNHLVKTLIRVWNSYIIILVPGESQQLSLIIFSIISLAFIAFFAILFIRKPIILFLYIFGNIAIIAFTYVKFLGAPRHYGHLYTLLIVCLWLASYYPKSSLLLKIVPQSFANYIVWAIKRTKPYHPPIIMLILYAQMIGGLFTFSRDMIVPFSASRETASYLKTQYKDKLNDLFIIGSPDYTMSPISGYINRKIYYPEIQKLGSFVLFTTQRKELVHLEILNQISQLVKTNPKPIILILNKQLEANHPELKIVPVKQFRKAFNSDERYHLYTVSQQS</sequence>
<feature type="transmembrane region" description="Helical" evidence="1">
    <location>
        <begin position="158"/>
        <end position="182"/>
    </location>
</feature>
<feature type="transmembrane region" description="Helical" evidence="1">
    <location>
        <begin position="12"/>
        <end position="32"/>
    </location>
</feature>
<accession>A0A951PU47</accession>
<keyword evidence="1" id="KW-1133">Transmembrane helix</keyword>
<organism evidence="2 3">
    <name type="scientific">Mojavia pulchra JT2-VF2</name>
    <dbReference type="NCBI Taxonomy" id="287848"/>
    <lineage>
        <taxon>Bacteria</taxon>
        <taxon>Bacillati</taxon>
        <taxon>Cyanobacteriota</taxon>
        <taxon>Cyanophyceae</taxon>
        <taxon>Nostocales</taxon>
        <taxon>Nostocaceae</taxon>
    </lineage>
</organism>
<proteinExistence type="predicted"/>
<feature type="transmembrane region" description="Helical" evidence="1">
    <location>
        <begin position="269"/>
        <end position="287"/>
    </location>
</feature>
<name>A0A951PU47_9NOST</name>
<comment type="caution">
    <text evidence="2">The sequence shown here is derived from an EMBL/GenBank/DDBJ whole genome shotgun (WGS) entry which is preliminary data.</text>
</comment>
<dbReference type="Proteomes" id="UP000715781">
    <property type="component" value="Unassembled WGS sequence"/>
</dbReference>
<evidence type="ECO:0000256" key="1">
    <source>
        <dbReference type="SAM" id="Phobius"/>
    </source>
</evidence>
<evidence type="ECO:0000313" key="2">
    <source>
        <dbReference type="EMBL" id="MBW4560264.1"/>
    </source>
</evidence>
<feature type="transmembrane region" description="Helical" evidence="1">
    <location>
        <begin position="294"/>
        <end position="312"/>
    </location>
</feature>
<reference evidence="2" key="1">
    <citation type="submission" date="2021-05" db="EMBL/GenBank/DDBJ databases">
        <authorList>
            <person name="Pietrasiak N."/>
            <person name="Ward R."/>
            <person name="Stajich J.E."/>
            <person name="Kurbessoian T."/>
        </authorList>
    </citation>
    <scope>NUCLEOTIDE SEQUENCE</scope>
    <source>
        <strain evidence="2">JT2-VF2</strain>
    </source>
</reference>
<feature type="transmembrane region" description="Helical" evidence="1">
    <location>
        <begin position="318"/>
        <end position="336"/>
    </location>
</feature>
<feature type="transmembrane region" description="Helical" evidence="1">
    <location>
        <begin position="122"/>
        <end position="146"/>
    </location>
</feature>
<dbReference type="EMBL" id="JAHHHN010000001">
    <property type="protein sequence ID" value="MBW4560264.1"/>
    <property type="molecule type" value="Genomic_DNA"/>
</dbReference>
<dbReference type="AlphaFoldDB" id="A0A951PU47"/>
<reference evidence="2" key="2">
    <citation type="journal article" date="2022" name="Microbiol. Resour. Announc.">
        <title>Metagenome Sequencing to Explore Phylogenomics of Terrestrial Cyanobacteria.</title>
        <authorList>
            <person name="Ward R.D."/>
            <person name="Stajich J.E."/>
            <person name="Johansen J.R."/>
            <person name="Huntemann M."/>
            <person name="Clum A."/>
            <person name="Foster B."/>
            <person name="Foster B."/>
            <person name="Roux S."/>
            <person name="Palaniappan K."/>
            <person name="Varghese N."/>
            <person name="Mukherjee S."/>
            <person name="Reddy T.B.K."/>
            <person name="Daum C."/>
            <person name="Copeland A."/>
            <person name="Chen I.A."/>
            <person name="Ivanova N.N."/>
            <person name="Kyrpides N.C."/>
            <person name="Shapiro N."/>
            <person name="Eloe-Fadrosh E.A."/>
            <person name="Pietrasiak N."/>
        </authorList>
    </citation>
    <scope>NUCLEOTIDE SEQUENCE</scope>
    <source>
        <strain evidence="2">JT2-VF2</strain>
    </source>
</reference>
<evidence type="ECO:0000313" key="3">
    <source>
        <dbReference type="Proteomes" id="UP000715781"/>
    </source>
</evidence>
<keyword evidence="1" id="KW-0472">Membrane</keyword>